<keyword evidence="2" id="KW-1185">Reference proteome</keyword>
<reference evidence="2" key="1">
    <citation type="journal article" date="2019" name="Int. J. Syst. Evol. Microbiol.">
        <title>The Global Catalogue of Microorganisms (GCM) 10K type strain sequencing project: providing services to taxonomists for standard genome sequencing and annotation.</title>
        <authorList>
            <consortium name="The Broad Institute Genomics Platform"/>
            <consortium name="The Broad Institute Genome Sequencing Center for Infectious Disease"/>
            <person name="Wu L."/>
            <person name="Ma J."/>
        </authorList>
    </citation>
    <scope>NUCLEOTIDE SEQUENCE [LARGE SCALE GENOMIC DNA]</scope>
    <source>
        <strain evidence="2">CCUG 50873</strain>
    </source>
</reference>
<proteinExistence type="predicted"/>
<sequence>MTLDASTEQFETLSAYRTVFPTDREFVVIESGVREQDSVDESGDLLGEWDILFYPYDAADTPWSSGNVLARRVHERDRFSLTASAGDDVHPVVMVAAVADLTAGRALWQRTLEHSTFEASLVDLLSETDYEAEQINQRNPTP</sequence>
<evidence type="ECO:0000313" key="1">
    <source>
        <dbReference type="EMBL" id="MFD0925582.1"/>
    </source>
</evidence>
<dbReference type="Proteomes" id="UP001597068">
    <property type="component" value="Unassembled WGS sequence"/>
</dbReference>
<gene>
    <name evidence="1" type="ORF">ACFQ04_07505</name>
</gene>
<comment type="caution">
    <text evidence="1">The sequence shown here is derived from an EMBL/GenBank/DDBJ whole genome shotgun (WGS) entry which is preliminary data.</text>
</comment>
<protein>
    <submittedName>
        <fullName evidence="1">Uncharacterized protein</fullName>
    </submittedName>
</protein>
<accession>A0ABW3G6A3</accession>
<dbReference type="EMBL" id="JBHTIL010000001">
    <property type="protein sequence ID" value="MFD0925582.1"/>
    <property type="molecule type" value="Genomic_DNA"/>
</dbReference>
<organism evidence="1 2">
    <name type="scientific">Williamsia deligens</name>
    <dbReference type="NCBI Taxonomy" id="321325"/>
    <lineage>
        <taxon>Bacteria</taxon>
        <taxon>Bacillati</taxon>
        <taxon>Actinomycetota</taxon>
        <taxon>Actinomycetes</taxon>
        <taxon>Mycobacteriales</taxon>
        <taxon>Nocardiaceae</taxon>
        <taxon>Williamsia</taxon>
    </lineage>
</organism>
<evidence type="ECO:0000313" key="2">
    <source>
        <dbReference type="Proteomes" id="UP001597068"/>
    </source>
</evidence>
<dbReference type="RefSeq" id="WP_253646479.1">
    <property type="nucleotide sequence ID" value="NZ_BAAAMO010000002.1"/>
</dbReference>
<name>A0ABW3G6A3_9NOCA</name>